<dbReference type="GO" id="GO:0005886">
    <property type="term" value="C:plasma membrane"/>
    <property type="evidence" value="ECO:0007669"/>
    <property type="project" value="TreeGrafter"/>
</dbReference>
<keyword evidence="2" id="KW-0449">Lipoprotein</keyword>
<dbReference type="PANTHER" id="PTHR46513">
    <property type="entry name" value="VITELLOGENIN RECEPTOR-LIKE PROTEIN-RELATED-RELATED"/>
    <property type="match status" value="1"/>
</dbReference>
<sequence length="190" mass="21516">MKSFTEILQTQNLTSCNALDFADHQGRRIYWTDASLQTIKSATFDGSDVHTIITFTKELSPTPYGIDVFGDMLYWTNDKDRSVYTVHKYTGKDMKPFLTDLDSTKHMKIVSKESQKDGLNKCGKNNGQCDHFCLPVPVTQLTYKGYSCACSDGFLLEDNVHCILKDIDTATTYPIKLIKHQPAELVKDEL</sequence>
<evidence type="ECO:0000313" key="3">
    <source>
        <dbReference type="Proteomes" id="UP000266721"/>
    </source>
</evidence>
<dbReference type="GO" id="GO:0060070">
    <property type="term" value="P:canonical Wnt signaling pathway"/>
    <property type="evidence" value="ECO:0007669"/>
    <property type="project" value="TreeGrafter"/>
</dbReference>
<reference evidence="2 3" key="1">
    <citation type="journal article" date="2016" name="PLoS ONE">
        <title>A First Insight into the Genome of the Filter-Feeder Mussel Mytilus galloprovincialis.</title>
        <authorList>
            <person name="Murgarella M."/>
            <person name="Puiu D."/>
            <person name="Novoa B."/>
            <person name="Figueras A."/>
            <person name="Posada D."/>
            <person name="Canchaya C."/>
        </authorList>
    </citation>
    <scope>NUCLEOTIDE SEQUENCE [LARGE SCALE GENOMIC DNA]</scope>
    <source>
        <tissue evidence="2">Muscle</tissue>
    </source>
</reference>
<dbReference type="SMART" id="SM00135">
    <property type="entry name" value="LY"/>
    <property type="match status" value="2"/>
</dbReference>
<name>A0A3L5TQB9_MYTGA</name>
<dbReference type="InterPro" id="IPR000033">
    <property type="entry name" value="LDLR_classB_rpt"/>
</dbReference>
<gene>
    <name evidence="2" type="ORF">AM593_09503</name>
</gene>
<organism evidence="2 3">
    <name type="scientific">Mytilus galloprovincialis</name>
    <name type="common">Mediterranean mussel</name>
    <dbReference type="NCBI Taxonomy" id="29158"/>
    <lineage>
        <taxon>Eukaryota</taxon>
        <taxon>Metazoa</taxon>
        <taxon>Spiralia</taxon>
        <taxon>Lophotrochozoa</taxon>
        <taxon>Mollusca</taxon>
        <taxon>Bivalvia</taxon>
        <taxon>Autobranchia</taxon>
        <taxon>Pteriomorphia</taxon>
        <taxon>Mytilida</taxon>
        <taxon>Mytiloidea</taxon>
        <taxon>Mytilidae</taxon>
        <taxon>Mytilinae</taxon>
        <taxon>Mytilus</taxon>
    </lineage>
</organism>
<feature type="repeat" description="LDL-receptor class B" evidence="1">
    <location>
        <begin position="27"/>
        <end position="70"/>
    </location>
</feature>
<dbReference type="SUPFAM" id="SSF57196">
    <property type="entry name" value="EGF/Laminin"/>
    <property type="match status" value="1"/>
</dbReference>
<dbReference type="PROSITE" id="PS51120">
    <property type="entry name" value="LDLRB"/>
    <property type="match status" value="1"/>
</dbReference>
<dbReference type="PANTHER" id="PTHR46513:SF13">
    <property type="entry name" value="EGF-LIKE DOMAIN-CONTAINING PROTEIN"/>
    <property type="match status" value="1"/>
</dbReference>
<protein>
    <submittedName>
        <fullName evidence="2">Low-density 4 lipoprotein receptor-related protein</fullName>
    </submittedName>
</protein>
<evidence type="ECO:0000313" key="2">
    <source>
        <dbReference type="EMBL" id="OPL21345.1"/>
    </source>
</evidence>
<dbReference type="EMBL" id="KV592500">
    <property type="protein sequence ID" value="OPL21345.1"/>
    <property type="molecule type" value="Genomic_DNA"/>
</dbReference>
<dbReference type="Proteomes" id="UP000266721">
    <property type="component" value="Unassembled WGS sequence"/>
</dbReference>
<dbReference type="SMR" id="A0A3L5TQB9"/>
<dbReference type="GO" id="GO:0042813">
    <property type="term" value="F:Wnt receptor activity"/>
    <property type="evidence" value="ECO:0007669"/>
    <property type="project" value="TreeGrafter"/>
</dbReference>
<proteinExistence type="predicted"/>
<accession>A0A3L5TQB9</accession>
<keyword evidence="2" id="KW-0675">Receptor</keyword>
<comment type="caution">
    <text evidence="2">The sequence shown here is derived from an EMBL/GenBank/DDBJ whole genome shotgun (WGS) entry which is preliminary data.</text>
</comment>
<dbReference type="AlphaFoldDB" id="A0A3L5TQB9"/>
<evidence type="ECO:0000256" key="1">
    <source>
        <dbReference type="PROSITE-ProRule" id="PRU00461"/>
    </source>
</evidence>
<keyword evidence="3" id="KW-1185">Reference proteome</keyword>
<dbReference type="InterPro" id="IPR050778">
    <property type="entry name" value="Cueball_EGF_LRP_Nidogen"/>
</dbReference>
<dbReference type="SUPFAM" id="SSF63825">
    <property type="entry name" value="YWTD domain"/>
    <property type="match status" value="1"/>
</dbReference>
<feature type="non-terminal residue" evidence="2">
    <location>
        <position position="1"/>
    </location>
</feature>
<dbReference type="Gene3D" id="2.120.10.30">
    <property type="entry name" value="TolB, C-terminal domain"/>
    <property type="match status" value="1"/>
</dbReference>
<dbReference type="InterPro" id="IPR011042">
    <property type="entry name" value="6-blade_b-propeller_TolB-like"/>
</dbReference>
<dbReference type="Pfam" id="PF00058">
    <property type="entry name" value="Ldl_recept_b"/>
    <property type="match status" value="1"/>
</dbReference>
<dbReference type="GO" id="GO:0017147">
    <property type="term" value="F:Wnt-protein binding"/>
    <property type="evidence" value="ECO:0007669"/>
    <property type="project" value="TreeGrafter"/>
</dbReference>